<feature type="compositionally biased region" description="Polar residues" evidence="2">
    <location>
        <begin position="414"/>
        <end position="426"/>
    </location>
</feature>
<reference evidence="6" key="2">
    <citation type="submission" date="2017-05" db="EMBL/GenBank/DDBJ databases">
        <title>Whole genome sequence of fish pathogenic bacteria, Photobacterium damselae subsp. piscicida, strain 91-197, isolated from hybrid striped bass (Morone sp.) in USA.</title>
        <authorList>
            <person name="Teru Y."/>
            <person name="Hikima J."/>
            <person name="Kono T."/>
            <person name="Sakai M."/>
            <person name="Takano T."/>
            <person name="Hawke J.P."/>
            <person name="Takeyama H."/>
            <person name="Aoki T."/>
        </authorList>
    </citation>
    <scope>NUCLEOTIDE SEQUENCE [LARGE SCALE GENOMIC DNA]</scope>
    <source>
        <strain evidence="6">91-197</strain>
    </source>
</reference>
<feature type="coiled-coil region" evidence="1">
    <location>
        <begin position="80"/>
        <end position="136"/>
    </location>
</feature>
<dbReference type="Proteomes" id="UP000516656">
    <property type="component" value="Chromosome 1"/>
</dbReference>
<evidence type="ECO:0000256" key="3">
    <source>
        <dbReference type="SAM" id="Phobius"/>
    </source>
</evidence>
<dbReference type="AlphaFoldDB" id="A0A1V1V7D4"/>
<proteinExistence type="predicted"/>
<dbReference type="InterPro" id="IPR007470">
    <property type="entry name" value="HemX"/>
</dbReference>
<evidence type="ECO:0000313" key="4">
    <source>
        <dbReference type="EMBL" id="BAX51535.1"/>
    </source>
</evidence>
<sequence>MTEKKITNDSAAEKQQAPSGAKAQPTKAAKDTAPKAPKPAPQQKSGGSKTGLIAIALVIALGGGLYYHGHQQSLAQEAQITALQNQLSGLKNSLASNEQSVLSKVNTTLTSTEVALNQQEKSISSLQMALAEMKGRSPNDWLLAEADYLTKMAGRKLWLEHDVNSATVLLEAADHRIAELNDPSLKDLRLALNNDITSLKAVARVDRDGLVLRLTSLEQHVDSLPLANALMPKALEQKAQTVSQSVNDWKANLMTSLENFSDHFITYRKRDGNVVPLLSPQQDFYLQENIKNKLETAIRAVYREQGEVYKQSLITAQKWAEQYYDMSSPAVQSFVKTLEQLENQNIEAVYPKQLKAQAILTNIISERLRSQVKSLATEESKAEAVKPAVSEVKAAPKTEAKVETEVKTEVTETQSAPQVVSQENQA</sequence>
<keyword evidence="5" id="KW-0489">Methyltransferase</keyword>
<dbReference type="EMBL" id="CP061854">
    <property type="protein sequence ID" value="QOD56447.1"/>
    <property type="molecule type" value="Genomic_DNA"/>
</dbReference>
<accession>A0A1V1V7D4</accession>
<dbReference type="PANTHER" id="PTHR38043">
    <property type="entry name" value="PROTEIN HEMX"/>
    <property type="match status" value="1"/>
</dbReference>
<name>A0A1V1V7D4_PHODP</name>
<keyword evidence="3" id="KW-1133">Transmembrane helix</keyword>
<evidence type="ECO:0000313" key="5">
    <source>
        <dbReference type="EMBL" id="QOD56447.1"/>
    </source>
</evidence>
<dbReference type="Proteomes" id="UP000218676">
    <property type="component" value="Chromosome 1"/>
</dbReference>
<dbReference type="NCBIfam" id="NF008173">
    <property type="entry name" value="PRK10920.1"/>
    <property type="match status" value="1"/>
</dbReference>
<evidence type="ECO:0000256" key="1">
    <source>
        <dbReference type="SAM" id="Coils"/>
    </source>
</evidence>
<feature type="compositionally biased region" description="Basic and acidic residues" evidence="2">
    <location>
        <begin position="394"/>
        <end position="410"/>
    </location>
</feature>
<reference evidence="5 7" key="3">
    <citation type="submission" date="2020-09" db="EMBL/GenBank/DDBJ databases">
        <title>Complete, closed and curated genome sequences of Photobacterium damselae subsp. piscicida isolates from Australia indicate localised evolution and additional plasmid-borne pathogenicity mechanisms.</title>
        <authorList>
            <person name="Baseggio L."/>
            <person name="Silayeva O."/>
            <person name="Buller N."/>
            <person name="Landos M."/>
            <person name="Engelstaedter J."/>
            <person name="Barnes A.C."/>
        </authorList>
    </citation>
    <scope>NUCLEOTIDE SEQUENCE [LARGE SCALE GENOMIC DNA]</scope>
    <source>
        <strain evidence="5 7">AS-16-0540-1</strain>
    </source>
</reference>
<keyword evidence="5" id="KW-0808">Transferase</keyword>
<dbReference type="GO" id="GO:0032259">
    <property type="term" value="P:methylation"/>
    <property type="evidence" value="ECO:0007669"/>
    <property type="project" value="UniProtKB-KW"/>
</dbReference>
<dbReference type="EC" id="2.1.1.107" evidence="5"/>
<dbReference type="EMBL" id="AP018045">
    <property type="protein sequence ID" value="BAX51535.1"/>
    <property type="molecule type" value="Genomic_DNA"/>
</dbReference>
<evidence type="ECO:0000313" key="6">
    <source>
        <dbReference type="Proteomes" id="UP000218676"/>
    </source>
</evidence>
<keyword evidence="3" id="KW-0812">Transmembrane</keyword>
<dbReference type="Pfam" id="PF04375">
    <property type="entry name" value="HemX"/>
    <property type="match status" value="1"/>
</dbReference>
<organism evidence="5 7">
    <name type="scientific">Photobacterium damsela subsp. piscicida</name>
    <name type="common">Pasteurella piscicida</name>
    <dbReference type="NCBI Taxonomy" id="38294"/>
    <lineage>
        <taxon>Bacteria</taxon>
        <taxon>Pseudomonadati</taxon>
        <taxon>Pseudomonadota</taxon>
        <taxon>Gammaproteobacteria</taxon>
        <taxon>Vibrionales</taxon>
        <taxon>Vibrionaceae</taxon>
        <taxon>Photobacterium</taxon>
    </lineage>
</organism>
<dbReference type="PANTHER" id="PTHR38043:SF1">
    <property type="entry name" value="PROTEIN HEMX"/>
    <property type="match status" value="1"/>
</dbReference>
<keyword evidence="3" id="KW-0472">Membrane</keyword>
<keyword evidence="1" id="KW-0175">Coiled coil</keyword>
<feature type="region of interest" description="Disordered" evidence="2">
    <location>
        <begin position="1"/>
        <end position="47"/>
    </location>
</feature>
<dbReference type="GO" id="GO:0004851">
    <property type="term" value="F:uroporphyrin-III C-methyltransferase activity"/>
    <property type="evidence" value="ECO:0007669"/>
    <property type="project" value="UniProtKB-EC"/>
</dbReference>
<protein>
    <submittedName>
        <fullName evidence="5">Uroporphyrinogen-III C-methyltransferase</fullName>
        <ecNumber evidence="5">2.1.1.107</ecNumber>
    </submittedName>
</protein>
<reference evidence="4" key="1">
    <citation type="journal article" date="2017" name="Genome Announc.">
        <title>Whole-Genome Sequence of Photobacterium damselae subsp. piscicida Strain 91-197, Isolated from Hybrid Striped Bass (Morone sp.) in the United States.</title>
        <authorList>
            <person name="Teru Y."/>
            <person name="Hikima J."/>
            <person name="Kono T."/>
            <person name="Sakai M."/>
            <person name="Takano T."/>
            <person name="Hawke J.P."/>
            <person name="Takeyama H."/>
            <person name="Aoki T."/>
        </authorList>
    </citation>
    <scope>NUCLEOTIDE SEQUENCE</scope>
    <source>
        <strain evidence="4">91-197</strain>
    </source>
</reference>
<evidence type="ECO:0000313" key="7">
    <source>
        <dbReference type="Proteomes" id="UP000516656"/>
    </source>
</evidence>
<evidence type="ECO:0000256" key="2">
    <source>
        <dbReference type="SAM" id="MobiDB-lite"/>
    </source>
</evidence>
<gene>
    <name evidence="5" type="primary">hemX</name>
    <name evidence="5" type="ORF">IC627_14985</name>
    <name evidence="4" type="ORF">PDPUS_1_00160</name>
</gene>
<feature type="transmembrane region" description="Helical" evidence="3">
    <location>
        <begin position="51"/>
        <end position="69"/>
    </location>
</feature>
<dbReference type="RefSeq" id="WP_086957429.1">
    <property type="nucleotide sequence ID" value="NZ_AP018045.1"/>
</dbReference>
<feature type="region of interest" description="Disordered" evidence="2">
    <location>
        <begin position="393"/>
        <end position="426"/>
    </location>
</feature>